<name>A0A0M0J8X6_9EUKA</name>
<reference evidence="2" key="1">
    <citation type="journal article" date="2015" name="PLoS Genet.">
        <title>Genome Sequence and Transcriptome Analyses of Chrysochromulina tobin: Metabolic Tools for Enhanced Algal Fitness in the Prominent Order Prymnesiales (Haptophyceae).</title>
        <authorList>
            <person name="Hovde B.T."/>
            <person name="Deodato C.R."/>
            <person name="Hunsperger H.M."/>
            <person name="Ryken S.A."/>
            <person name="Yost W."/>
            <person name="Jha R.K."/>
            <person name="Patterson J."/>
            <person name="Monnat R.J. Jr."/>
            <person name="Barlow S.B."/>
            <person name="Starkenburg S.R."/>
            <person name="Cattolico R.A."/>
        </authorList>
    </citation>
    <scope>NUCLEOTIDE SEQUENCE</scope>
    <source>
        <strain evidence="2">CCMP291</strain>
    </source>
</reference>
<dbReference type="Gene3D" id="3.40.50.620">
    <property type="entry name" value="HUPs"/>
    <property type="match status" value="1"/>
</dbReference>
<dbReference type="EMBL" id="JWZX01003227">
    <property type="protein sequence ID" value="KOO23029.1"/>
    <property type="molecule type" value="Genomic_DNA"/>
</dbReference>
<comment type="caution">
    <text evidence="1">The sequence shown here is derived from an EMBL/GenBank/DDBJ whole genome shotgun (WGS) entry which is preliminary data.</text>
</comment>
<evidence type="ECO:0000313" key="1">
    <source>
        <dbReference type="EMBL" id="KOO23029.1"/>
    </source>
</evidence>
<dbReference type="GO" id="GO:0016740">
    <property type="term" value="F:transferase activity"/>
    <property type="evidence" value="ECO:0007669"/>
    <property type="project" value="UniProtKB-KW"/>
</dbReference>
<protein>
    <submittedName>
        <fullName evidence="1">Putative nucleotidyltransferase</fullName>
    </submittedName>
</protein>
<sequence length="135" mass="14979">MAHLAVNTTFGSHFGVKVCDEEVGNPRNVPSVVLMRRLKEKYPEYDFSFVLGTDLLDNVQDWDAPSLPGYWEEVVDGGKTFMDENHFIVVDYVSRKGVDAGQRALPPNFARIAPALEARGSTLSSTLLSSKEDET</sequence>
<dbReference type="Proteomes" id="UP000037460">
    <property type="component" value="Unassembled WGS sequence"/>
</dbReference>
<dbReference type="AlphaFoldDB" id="A0A0M0J8X6"/>
<accession>A0A0M0J8X6</accession>
<evidence type="ECO:0000313" key="2">
    <source>
        <dbReference type="Proteomes" id="UP000037460"/>
    </source>
</evidence>
<gene>
    <name evidence="1" type="ORF">Ctob_001032</name>
</gene>
<dbReference type="InterPro" id="IPR014729">
    <property type="entry name" value="Rossmann-like_a/b/a_fold"/>
</dbReference>
<proteinExistence type="predicted"/>
<organism evidence="1 2">
    <name type="scientific">Chrysochromulina tobinii</name>
    <dbReference type="NCBI Taxonomy" id="1460289"/>
    <lineage>
        <taxon>Eukaryota</taxon>
        <taxon>Haptista</taxon>
        <taxon>Haptophyta</taxon>
        <taxon>Prymnesiophyceae</taxon>
        <taxon>Prymnesiales</taxon>
        <taxon>Chrysochromulinaceae</taxon>
        <taxon>Chrysochromulina</taxon>
    </lineage>
</organism>
<keyword evidence="1" id="KW-0808">Transferase</keyword>
<dbReference type="OrthoDB" id="422187at2759"/>
<keyword evidence="2" id="KW-1185">Reference proteome</keyword>